<dbReference type="InterPro" id="IPR036286">
    <property type="entry name" value="LexA/Signal_pep-like_sf"/>
</dbReference>
<keyword evidence="2" id="KW-0238">DNA-binding</keyword>
<keyword evidence="1" id="KW-0805">Transcription regulation</keyword>
<dbReference type="InterPro" id="IPR015927">
    <property type="entry name" value="Peptidase_S24_S26A/B/C"/>
</dbReference>
<dbReference type="SUPFAM" id="SSF51306">
    <property type="entry name" value="LexA/Signal peptidase"/>
    <property type="match status" value="1"/>
</dbReference>
<dbReference type="GO" id="GO:0003677">
    <property type="term" value="F:DNA binding"/>
    <property type="evidence" value="ECO:0007669"/>
    <property type="project" value="UniProtKB-KW"/>
</dbReference>
<sequence length="253" mass="28075">MDIRSIRLNNLRYAVYDAGGVERLAERAGVSRKYLDQILQGFQGKRDKNPRRVGDALAARLSVALGQAAHWMDLPHPELWRECSADLMADTPQGGLVSVPPARLGGATHGNVRIAQFDTGGAMGNGLELRDQPGVIQSWSVSPEWLQKNVRGFSSSKNLCIVTGFGDSMRPMFNPGDPLIVDRGVQAVEYDAIYFFRVGSEGFIKRLQRIPTASGLVVRAKSENTKYDAWDITEGMDFEVFGRVLKVWRSEDF</sequence>
<reference evidence="5 6" key="1">
    <citation type="submission" date="2020-04" db="EMBL/GenBank/DDBJ databases">
        <authorList>
            <person name="De Canck E."/>
        </authorList>
    </citation>
    <scope>NUCLEOTIDE SEQUENCE [LARGE SCALE GENOMIC DNA]</scope>
    <source>
        <strain evidence="5 6">LMG 26788</strain>
    </source>
</reference>
<dbReference type="InterPro" id="IPR039418">
    <property type="entry name" value="LexA-like"/>
</dbReference>
<dbReference type="Proteomes" id="UP000494203">
    <property type="component" value="Unassembled WGS sequence"/>
</dbReference>
<evidence type="ECO:0000256" key="3">
    <source>
        <dbReference type="ARBA" id="ARBA00023163"/>
    </source>
</evidence>
<evidence type="ECO:0000256" key="2">
    <source>
        <dbReference type="ARBA" id="ARBA00023125"/>
    </source>
</evidence>
<dbReference type="EMBL" id="CADIKZ010000005">
    <property type="protein sequence ID" value="CAB3863622.1"/>
    <property type="molecule type" value="Genomic_DNA"/>
</dbReference>
<feature type="domain" description="Peptidase S24/S26A/S26B/S26C" evidence="4">
    <location>
        <begin position="142"/>
        <end position="244"/>
    </location>
</feature>
<evidence type="ECO:0000259" key="4">
    <source>
        <dbReference type="Pfam" id="PF00717"/>
    </source>
</evidence>
<keyword evidence="3" id="KW-0804">Transcription</keyword>
<dbReference type="AlphaFoldDB" id="A0A6S7CTG3"/>
<proteinExistence type="predicted"/>
<evidence type="ECO:0000256" key="1">
    <source>
        <dbReference type="ARBA" id="ARBA00023015"/>
    </source>
</evidence>
<evidence type="ECO:0000313" key="5">
    <source>
        <dbReference type="EMBL" id="CAB3863622.1"/>
    </source>
</evidence>
<dbReference type="PANTHER" id="PTHR40661:SF3">
    <property type="entry name" value="FELS-1 PROPHAGE TRANSCRIPTIONAL REGULATOR"/>
    <property type="match status" value="1"/>
</dbReference>
<name>A0A6S7CTG3_9BURK</name>
<accession>A0A6S7CTG3</accession>
<dbReference type="Pfam" id="PF00717">
    <property type="entry name" value="Peptidase_S24"/>
    <property type="match status" value="1"/>
</dbReference>
<dbReference type="Gene3D" id="2.10.109.10">
    <property type="entry name" value="Umud Fragment, subunit A"/>
    <property type="match status" value="1"/>
</dbReference>
<dbReference type="RefSeq" id="WP_175132574.1">
    <property type="nucleotide sequence ID" value="NZ_CADIJV010000006.1"/>
</dbReference>
<protein>
    <recommendedName>
        <fullName evidence="4">Peptidase S24/S26A/S26B/S26C domain-containing protein</fullName>
    </recommendedName>
</protein>
<keyword evidence="6" id="KW-1185">Reference proteome</keyword>
<dbReference type="CDD" id="cd06529">
    <property type="entry name" value="S24_LexA-like"/>
    <property type="match status" value="1"/>
</dbReference>
<gene>
    <name evidence="5" type="ORF">LMG26788_02401</name>
</gene>
<organism evidence="5 6">
    <name type="scientific">Achromobacter pulmonis</name>
    <dbReference type="NCBI Taxonomy" id="1389932"/>
    <lineage>
        <taxon>Bacteria</taxon>
        <taxon>Pseudomonadati</taxon>
        <taxon>Pseudomonadota</taxon>
        <taxon>Betaproteobacteria</taxon>
        <taxon>Burkholderiales</taxon>
        <taxon>Alcaligenaceae</taxon>
        <taxon>Achromobacter</taxon>
    </lineage>
</organism>
<dbReference type="PANTHER" id="PTHR40661">
    <property type="match status" value="1"/>
</dbReference>
<evidence type="ECO:0000313" key="6">
    <source>
        <dbReference type="Proteomes" id="UP000494203"/>
    </source>
</evidence>